<keyword evidence="4 6" id="KW-1133">Transmembrane helix</keyword>
<evidence type="ECO:0000256" key="5">
    <source>
        <dbReference type="ARBA" id="ARBA00023136"/>
    </source>
</evidence>
<dbReference type="PANTHER" id="PTHR13929:SF0">
    <property type="entry name" value="UBIA PRENYLTRANSFERASE DOMAIN-CONTAINING PROTEIN 1"/>
    <property type="match status" value="1"/>
</dbReference>
<keyword evidence="2 7" id="KW-0808">Transferase</keyword>
<dbReference type="PANTHER" id="PTHR13929">
    <property type="entry name" value="1,4-DIHYDROXY-2-NAPHTHOATE OCTAPRENYLTRANSFERASE"/>
    <property type="match status" value="1"/>
</dbReference>
<keyword evidence="8" id="KW-1185">Reference proteome</keyword>
<dbReference type="Proteomes" id="UP000016600">
    <property type="component" value="Unassembled WGS sequence"/>
</dbReference>
<comment type="subcellular location">
    <subcellularLocation>
        <location evidence="1">Membrane</location>
        <topology evidence="1">Multi-pass membrane protein</topology>
    </subcellularLocation>
</comment>
<keyword evidence="3 6" id="KW-0812">Transmembrane</keyword>
<evidence type="ECO:0000256" key="2">
    <source>
        <dbReference type="ARBA" id="ARBA00022679"/>
    </source>
</evidence>
<dbReference type="InterPro" id="IPR000537">
    <property type="entry name" value="UbiA_prenyltransferase"/>
</dbReference>
<dbReference type="GO" id="GO:0004659">
    <property type="term" value="F:prenyltransferase activity"/>
    <property type="evidence" value="ECO:0007669"/>
    <property type="project" value="InterPro"/>
</dbReference>
<evidence type="ECO:0000313" key="7">
    <source>
        <dbReference type="EMBL" id="ERK00238.1"/>
    </source>
</evidence>
<feature type="transmembrane region" description="Helical" evidence="6">
    <location>
        <begin position="34"/>
        <end position="51"/>
    </location>
</feature>
<dbReference type="GO" id="GO:0042371">
    <property type="term" value="P:vitamin K biosynthetic process"/>
    <property type="evidence" value="ECO:0007669"/>
    <property type="project" value="TreeGrafter"/>
</dbReference>
<dbReference type="PATRIC" id="fig|1081904.3.peg.1747"/>
<comment type="caution">
    <text evidence="7">The sequence shown here is derived from an EMBL/GenBank/DDBJ whole genome shotgun (WGS) entry which is preliminary data.</text>
</comment>
<gene>
    <name evidence="7" type="ORF">HMPREF1218_1357</name>
</gene>
<sequence length="154" mass="16992">MGDVLVLLFFGIVPVTLTYYLEMPTGSQPVTWEVFIAALACGIVIDALLVVNNYRDLAGDRRAGKRTLAVVLGPALTRRLYSYLGVAAYLMSFVFMAVDSLWGALLPLIYLLLHLKTYRKMVRINEGHALNGILGETARNIFIYGLLVSIGLLL</sequence>
<evidence type="ECO:0000313" key="8">
    <source>
        <dbReference type="Proteomes" id="UP000016600"/>
    </source>
</evidence>
<evidence type="ECO:0000256" key="1">
    <source>
        <dbReference type="ARBA" id="ARBA00004141"/>
    </source>
</evidence>
<accession>U2L6V3</accession>
<evidence type="ECO:0000256" key="4">
    <source>
        <dbReference type="ARBA" id="ARBA00022989"/>
    </source>
</evidence>
<dbReference type="EMBL" id="AWET01000038">
    <property type="protein sequence ID" value="ERK00238.1"/>
    <property type="molecule type" value="Genomic_DNA"/>
</dbReference>
<dbReference type="AlphaFoldDB" id="U2L6V3"/>
<keyword evidence="5 6" id="KW-0472">Membrane</keyword>
<name>U2L6V3_9BACT</name>
<dbReference type="Pfam" id="PF01040">
    <property type="entry name" value="UbiA"/>
    <property type="match status" value="1"/>
</dbReference>
<dbReference type="CDD" id="cd13962">
    <property type="entry name" value="PT_UbiA_UBIAD1"/>
    <property type="match status" value="1"/>
</dbReference>
<feature type="transmembrane region" description="Helical" evidence="6">
    <location>
        <begin position="63"/>
        <end position="81"/>
    </location>
</feature>
<dbReference type="GO" id="GO:0009234">
    <property type="term" value="P:menaquinone biosynthetic process"/>
    <property type="evidence" value="ECO:0007669"/>
    <property type="project" value="TreeGrafter"/>
</dbReference>
<evidence type="ECO:0000256" key="6">
    <source>
        <dbReference type="SAM" id="Phobius"/>
    </source>
</evidence>
<evidence type="ECO:0000256" key="3">
    <source>
        <dbReference type="ARBA" id="ARBA00022692"/>
    </source>
</evidence>
<protein>
    <submittedName>
        <fullName evidence="7">1,4-dihydroxy-2-naphthoate octaprenyltransferase family protein</fullName>
    </submittedName>
</protein>
<dbReference type="GO" id="GO:0016020">
    <property type="term" value="C:membrane"/>
    <property type="evidence" value="ECO:0007669"/>
    <property type="project" value="UniProtKB-SubCell"/>
</dbReference>
<feature type="transmembrane region" description="Helical" evidence="6">
    <location>
        <begin position="87"/>
        <end position="113"/>
    </location>
</feature>
<organism evidence="7 8">
    <name type="scientific">Hoylesella pleuritidis F0068</name>
    <dbReference type="NCBI Taxonomy" id="1081904"/>
    <lineage>
        <taxon>Bacteria</taxon>
        <taxon>Pseudomonadati</taxon>
        <taxon>Bacteroidota</taxon>
        <taxon>Bacteroidia</taxon>
        <taxon>Bacteroidales</taxon>
        <taxon>Prevotellaceae</taxon>
        <taxon>Hoylesella</taxon>
    </lineage>
</organism>
<proteinExistence type="predicted"/>
<dbReference type="InterPro" id="IPR026046">
    <property type="entry name" value="UBIAD1"/>
</dbReference>
<reference evidence="7 8" key="1">
    <citation type="submission" date="2013-08" db="EMBL/GenBank/DDBJ databases">
        <authorList>
            <person name="Durkin A.S."/>
            <person name="Haft D.R."/>
            <person name="McCorrison J."/>
            <person name="Torralba M."/>
            <person name="Gillis M."/>
            <person name="Haft D.H."/>
            <person name="Methe B."/>
            <person name="Sutton G."/>
            <person name="Nelson K.E."/>
        </authorList>
    </citation>
    <scope>NUCLEOTIDE SEQUENCE [LARGE SCALE GENOMIC DNA]</scope>
    <source>
        <strain evidence="7 8">F0068</strain>
    </source>
</reference>